<protein>
    <submittedName>
        <fullName evidence="1">Uncharacterized protein</fullName>
    </submittedName>
</protein>
<dbReference type="EMBL" id="AP018005">
    <property type="protein sequence ID" value="BBB15431.1"/>
    <property type="molecule type" value="Genomic_DNA"/>
</dbReference>
<accession>A0A2Z5UWL8</accession>
<reference evidence="1 2" key="1">
    <citation type="submission" date="2017-03" db="EMBL/GenBank/DDBJ databases">
        <title>The genome sequence of Candidatus Rickettsiella viridis.</title>
        <authorList>
            <person name="Nikoh N."/>
            <person name="Tsuchida T."/>
            <person name="Yamaguchi K."/>
            <person name="Maeda T."/>
            <person name="Shigenobu S."/>
            <person name="Fukatsu T."/>
        </authorList>
    </citation>
    <scope>NUCLEOTIDE SEQUENCE [LARGE SCALE GENOMIC DNA]</scope>
    <source>
        <strain evidence="1 2">Ap-RA04</strain>
    </source>
</reference>
<organism evidence="1 2">
    <name type="scientific">Candidatus Rickettsiella viridis</name>
    <dbReference type="NCBI Taxonomy" id="676208"/>
    <lineage>
        <taxon>Bacteria</taxon>
        <taxon>Pseudomonadati</taxon>
        <taxon>Pseudomonadota</taxon>
        <taxon>Gammaproteobacteria</taxon>
        <taxon>Legionellales</taxon>
        <taxon>Coxiellaceae</taxon>
        <taxon>Rickettsiella</taxon>
    </lineage>
</organism>
<evidence type="ECO:0000313" key="1">
    <source>
        <dbReference type="EMBL" id="BBB15431.1"/>
    </source>
</evidence>
<dbReference type="KEGG" id="rvi:RVIR1_09530"/>
<sequence length="279" mass="32426">MLAFDKLESFLSEHLKSNFAINKRLQLIIKHGSHYLTVDISCAEHKRCLLLDAANDKRMMSVYGKLKQFAFDRLFVASGKRDELGKVHNLQQDFDSCSMFAFDHAVQLSKRDIYSDLEKLVGDNCQRRGYTTVYWEQLPIQLVWNAQSLNFFTNYLEVNKNKLTQGELKAYKKYIKKNTELDAKKKSRNVAVDRIFDSSLKQIFPWVEKLSQTEIDYIAGEDTYLMPMQRESTFVFANNNAFFKSCKIRKKVSANSPRVFESSSSLLGELVRYQTLLQS</sequence>
<gene>
    <name evidence="1" type="ORF">RVIR1_09530</name>
</gene>
<dbReference type="AlphaFoldDB" id="A0A2Z5UWL8"/>
<dbReference type="Proteomes" id="UP000282483">
    <property type="component" value="Chromosome"/>
</dbReference>
<name>A0A2Z5UWL8_9COXI</name>
<evidence type="ECO:0000313" key="2">
    <source>
        <dbReference type="Proteomes" id="UP000282483"/>
    </source>
</evidence>
<keyword evidence="2" id="KW-1185">Reference proteome</keyword>
<proteinExistence type="predicted"/>